<dbReference type="GO" id="GO:0003677">
    <property type="term" value="F:DNA binding"/>
    <property type="evidence" value="ECO:0007669"/>
    <property type="project" value="InterPro"/>
</dbReference>
<dbReference type="EMBL" id="MRTF01000003">
    <property type="protein sequence ID" value="OME93932.1"/>
    <property type="molecule type" value="Genomic_DNA"/>
</dbReference>
<evidence type="ECO:0000313" key="4">
    <source>
        <dbReference type="Proteomes" id="UP000187074"/>
    </source>
</evidence>
<dbReference type="Gene3D" id="3.40.50.300">
    <property type="entry name" value="P-loop containing nucleotide triphosphate hydrolases"/>
    <property type="match status" value="1"/>
</dbReference>
<dbReference type="GO" id="GO:0004519">
    <property type="term" value="F:endonuclease activity"/>
    <property type="evidence" value="ECO:0007669"/>
    <property type="project" value="InterPro"/>
</dbReference>
<dbReference type="AlphaFoldDB" id="A0A1R1B4Q1"/>
<dbReference type="Pfam" id="PF04471">
    <property type="entry name" value="Mrr_cat"/>
    <property type="match status" value="1"/>
</dbReference>
<dbReference type="STRING" id="1401.BK123_11895"/>
<dbReference type="Pfam" id="PF20720">
    <property type="entry name" value="nSTAND3"/>
    <property type="match status" value="1"/>
</dbReference>
<gene>
    <name evidence="3" type="ORF">BK123_11895</name>
</gene>
<dbReference type="Proteomes" id="UP000187074">
    <property type="component" value="Unassembled WGS sequence"/>
</dbReference>
<dbReference type="SUPFAM" id="SSF52540">
    <property type="entry name" value="P-loop containing nucleoside triphosphate hydrolases"/>
    <property type="match status" value="2"/>
</dbReference>
<dbReference type="InterPro" id="IPR007560">
    <property type="entry name" value="Restrct_endonuc_IV_Mrr"/>
</dbReference>
<evidence type="ECO:0000313" key="3">
    <source>
        <dbReference type="EMBL" id="OME93932.1"/>
    </source>
</evidence>
<dbReference type="OrthoDB" id="9806903at2"/>
<sequence length="1148" mass="135766">MSNYNFHDLLEPLEFEKLICDIVQVREGFFVEMYKEGRDSGIDGSYIFHGKKTVIQAKRYKQNFKQLYNSLKDIELPKVRKLKPDRYILGVSITFQQGEKEQIQELFEGFITSTNDILSKVDINRLLEEPNYKWVELAHPKLWLPSINVFQKFLKESTHRALYKESAEELKEALKASNTFAPTRIYREALQKWSHNHVIVISGEPGVGKTTIAYLLALAYLQPDDLDGFIWAYSIKDVYNMLEDDKKQVIILDDFWGSIFHNESTRRNDENQLHKLIQRIIDFGGNKRLILTTREYVLRQGLQKQPMLKEKLEQYALICTVEEYSNIEKASILFQHLYSSNLQYEYVSYLFENCSRIINHENYNPRVLALYLNKVPDKDSAPEDYYTDLCDYFDNPGAFWEDIFLELSQEAQILAMLLLISSTPMYLEDMKCCYAKFIDTRTNRMEIKKLSDSISELERTMIKSFYSDEEDEVLLKFSMPSVQDFLYSYIKEHTEQFIPELLQCCAYYNQLQFLLEHFSVGSSKHVMEMIEQQCILHYEDYPYSYHNEPDSSWNWGPDLVNDLPSGEEELNRFFHLLCCCDPHLHSSLFNFLEREIKNYCSTMGHGNIKAQYVDLHNLPDIIVRCTNKGMSFIGKDILNQFYKEAFSVHHYMAMEKFQEVFPEDYSTYHDTYFKKIKKELKAILLAEIELLDYLNMDMELDLLVDNIPETLHHFDLRYTNQFGEKVASLCGRKPFLLEKQIGVTKDYSIYKDEKEESFEVVKQDAESWLFGPNEIELEDEQILELITWSDLRSSLKKELKEILTNNHSHYIHDYLQTRVSIQLLFASMGDLECLPEQESSLCLIMIQHIHLQNTELQHINLVGFCTEAFLLFMYQDEPVIRASEFLSSDIYNHYFKNDPALYKVVFDNLILQDSQWVRFLHIPIYTFCYAFITCMEFRNGGDSEEFHQEYLEKLLGSNSDKLKLTINHDKGTEKRIYYADFGTYYFKNYGWEGKLYRMYEQLDPLQFNRLYVGPKIKEFLNQLGYENEENKVINYLSLCEYKFIYEDSGDPHYSMASISDDLSMFEHLNITKDWAPSPKKLSKKRFNEFKKNKDICTEHNENWSILVYKIKDVELLRELGAYEEALELIQEVEKIHSRFSSGDYSSIL</sequence>
<feature type="domain" description="Restriction endonuclease type IV Mrr" evidence="1">
    <location>
        <begin position="10"/>
        <end position="63"/>
    </location>
</feature>
<dbReference type="GO" id="GO:0009307">
    <property type="term" value="P:DNA restriction-modification system"/>
    <property type="evidence" value="ECO:0007669"/>
    <property type="project" value="InterPro"/>
</dbReference>
<protein>
    <submittedName>
        <fullName evidence="3">AAA family ATPase</fullName>
    </submittedName>
</protein>
<evidence type="ECO:0000259" key="2">
    <source>
        <dbReference type="Pfam" id="PF20720"/>
    </source>
</evidence>
<feature type="domain" description="Novel STAND NTPase 3" evidence="2">
    <location>
        <begin position="180"/>
        <end position="338"/>
    </location>
</feature>
<dbReference type="Gene3D" id="3.40.1350.10">
    <property type="match status" value="1"/>
</dbReference>
<dbReference type="InterPro" id="IPR049050">
    <property type="entry name" value="nSTAND3"/>
</dbReference>
<evidence type="ECO:0000259" key="1">
    <source>
        <dbReference type="Pfam" id="PF04471"/>
    </source>
</evidence>
<dbReference type="InterPro" id="IPR027417">
    <property type="entry name" value="P-loop_NTPase"/>
</dbReference>
<dbReference type="InterPro" id="IPR011856">
    <property type="entry name" value="tRNA_endonuc-like_dom_sf"/>
</dbReference>
<comment type="caution">
    <text evidence="3">The sequence shown here is derived from an EMBL/GenBank/DDBJ whole genome shotgun (WGS) entry which is preliminary data.</text>
</comment>
<name>A0A1R1B4Q1_PAELA</name>
<dbReference type="RefSeq" id="WP_076322600.1">
    <property type="nucleotide sequence ID" value="NZ_MRTF01000003.1"/>
</dbReference>
<dbReference type="CDD" id="cd00009">
    <property type="entry name" value="AAA"/>
    <property type="match status" value="1"/>
</dbReference>
<proteinExistence type="predicted"/>
<accession>A0A1R1B4Q1</accession>
<reference evidence="3 4" key="1">
    <citation type="submission" date="2016-11" db="EMBL/GenBank/DDBJ databases">
        <title>Paenibacillus species isolates.</title>
        <authorList>
            <person name="Beno S.M."/>
        </authorList>
    </citation>
    <scope>NUCLEOTIDE SEQUENCE [LARGE SCALE GENOMIC DNA]</scope>
    <source>
        <strain evidence="3 4">FSL F4-0100</strain>
    </source>
</reference>
<organism evidence="3 4">
    <name type="scientific">Paenibacillus lautus</name>
    <name type="common">Bacillus lautus</name>
    <dbReference type="NCBI Taxonomy" id="1401"/>
    <lineage>
        <taxon>Bacteria</taxon>
        <taxon>Bacillati</taxon>
        <taxon>Bacillota</taxon>
        <taxon>Bacilli</taxon>
        <taxon>Bacillales</taxon>
        <taxon>Paenibacillaceae</taxon>
        <taxon>Paenibacillus</taxon>
    </lineage>
</organism>